<keyword evidence="2" id="KW-1185">Reference proteome</keyword>
<dbReference type="EMBL" id="JBHTJO010000001">
    <property type="protein sequence ID" value="MFD0986857.1"/>
    <property type="molecule type" value="Genomic_DNA"/>
</dbReference>
<dbReference type="RefSeq" id="WP_379087765.1">
    <property type="nucleotide sequence ID" value="NZ_JBHTJO010000001.1"/>
</dbReference>
<dbReference type="Proteomes" id="UP001597102">
    <property type="component" value="Unassembled WGS sequence"/>
</dbReference>
<evidence type="ECO:0000313" key="1">
    <source>
        <dbReference type="EMBL" id="MFD0986857.1"/>
    </source>
</evidence>
<protein>
    <recommendedName>
        <fullName evidence="3">Apea-like HEPN domain-containing protein</fullName>
    </recommendedName>
</protein>
<sequence>MQSTAIDTERLEAALEAVQKALASDVPPMTLGAKCLGIVIDHLREDGISDEALQPLSELKTLVEGGGTSPEKNRRKNYPPSDALLARVSAIIDLLVKAGYEESEAAQTMMRRLFAVGVQPPPKGGDARGWRRLLEWRSNLLHGLASLEAKTEYEDFTKELDEIPAGERIKVVLDSNPWDRRRKKSA</sequence>
<comment type="caution">
    <text evidence="1">The sequence shown here is derived from an EMBL/GenBank/DDBJ whole genome shotgun (WGS) entry which is preliminary data.</text>
</comment>
<evidence type="ECO:0008006" key="3">
    <source>
        <dbReference type="Google" id="ProtNLM"/>
    </source>
</evidence>
<evidence type="ECO:0000313" key="2">
    <source>
        <dbReference type="Proteomes" id="UP001597102"/>
    </source>
</evidence>
<proteinExistence type="predicted"/>
<name>A0ABW3J8R4_9HYPH</name>
<reference evidence="2" key="1">
    <citation type="journal article" date="2019" name="Int. J. Syst. Evol. Microbiol.">
        <title>The Global Catalogue of Microorganisms (GCM) 10K type strain sequencing project: providing services to taxonomists for standard genome sequencing and annotation.</title>
        <authorList>
            <consortium name="The Broad Institute Genomics Platform"/>
            <consortium name="The Broad Institute Genome Sequencing Center for Infectious Disease"/>
            <person name="Wu L."/>
            <person name="Ma J."/>
        </authorList>
    </citation>
    <scope>NUCLEOTIDE SEQUENCE [LARGE SCALE GENOMIC DNA]</scope>
    <source>
        <strain evidence="2">CCUG 61697</strain>
    </source>
</reference>
<gene>
    <name evidence="1" type="ORF">ACFQ2F_07070</name>
</gene>
<accession>A0ABW3J8R4</accession>
<organism evidence="1 2">
    <name type="scientific">Methyloligella solikamskensis</name>
    <dbReference type="NCBI Taxonomy" id="1177756"/>
    <lineage>
        <taxon>Bacteria</taxon>
        <taxon>Pseudomonadati</taxon>
        <taxon>Pseudomonadota</taxon>
        <taxon>Alphaproteobacteria</taxon>
        <taxon>Hyphomicrobiales</taxon>
        <taxon>Hyphomicrobiaceae</taxon>
        <taxon>Methyloligella</taxon>
    </lineage>
</organism>